<sequence length="212" mass="22179">MSRWVSRGDGWRGGAGDEAVGGGLEVSRWISCRPAGEAQPPIQATRRDGKAGERRYRTNTSAGRTGVPERLSGQPMRNALGLARRDQKKARWEQDHDDKRLASSTTALGRSDPLIRLETLPRSTVAGSGPGQATGGSAKGATGMACGGASRTSSMGGSAVAKRAQVNKRGGCTPRTRHPRQVSALERGTLIAMTTSSMSCSSCAGIGHPPRL</sequence>
<comment type="caution">
    <text evidence="2">The sequence shown here is derived from an EMBL/GenBank/DDBJ whole genome shotgun (WGS) entry which is preliminary data.</text>
</comment>
<feature type="compositionally biased region" description="Basic and acidic residues" evidence="1">
    <location>
        <begin position="45"/>
        <end position="56"/>
    </location>
</feature>
<feature type="compositionally biased region" description="Gly residues" evidence="1">
    <location>
        <begin position="11"/>
        <end position="24"/>
    </location>
</feature>
<dbReference type="Proteomes" id="UP001287286">
    <property type="component" value="Unassembled WGS sequence"/>
</dbReference>
<proteinExistence type="predicted"/>
<feature type="region of interest" description="Disordered" evidence="1">
    <location>
        <begin position="1"/>
        <end position="114"/>
    </location>
</feature>
<gene>
    <name evidence="2" type="ORF">Purlil1_4220</name>
</gene>
<feature type="compositionally biased region" description="Basic and acidic residues" evidence="1">
    <location>
        <begin position="83"/>
        <end position="101"/>
    </location>
</feature>
<evidence type="ECO:0000313" key="2">
    <source>
        <dbReference type="EMBL" id="KAK4091206.1"/>
    </source>
</evidence>
<protein>
    <submittedName>
        <fullName evidence="2">Uncharacterized protein</fullName>
    </submittedName>
</protein>
<evidence type="ECO:0000313" key="3">
    <source>
        <dbReference type="Proteomes" id="UP001287286"/>
    </source>
</evidence>
<organism evidence="2 3">
    <name type="scientific">Purpureocillium lilacinum</name>
    <name type="common">Paecilomyces lilacinus</name>
    <dbReference type="NCBI Taxonomy" id="33203"/>
    <lineage>
        <taxon>Eukaryota</taxon>
        <taxon>Fungi</taxon>
        <taxon>Dikarya</taxon>
        <taxon>Ascomycota</taxon>
        <taxon>Pezizomycotina</taxon>
        <taxon>Sordariomycetes</taxon>
        <taxon>Hypocreomycetidae</taxon>
        <taxon>Hypocreales</taxon>
        <taxon>Ophiocordycipitaceae</taxon>
        <taxon>Purpureocillium</taxon>
    </lineage>
</organism>
<dbReference type="EMBL" id="JAWRVI010000012">
    <property type="protein sequence ID" value="KAK4091206.1"/>
    <property type="molecule type" value="Genomic_DNA"/>
</dbReference>
<reference evidence="2 3" key="1">
    <citation type="journal article" date="2024" name="Microbiol. Resour. Announc.">
        <title>Genome annotations for the ascomycete fungi Trichoderma harzianum, Trichoderma aggressivum, and Purpureocillium lilacinum.</title>
        <authorList>
            <person name="Beijen E.P.W."/>
            <person name="Ohm R.A."/>
        </authorList>
    </citation>
    <scope>NUCLEOTIDE SEQUENCE [LARGE SCALE GENOMIC DNA]</scope>
    <source>
        <strain evidence="2 3">CBS 150709</strain>
    </source>
</reference>
<keyword evidence="3" id="KW-1185">Reference proteome</keyword>
<name>A0ABR0C538_PURLI</name>
<evidence type="ECO:0000256" key="1">
    <source>
        <dbReference type="SAM" id="MobiDB-lite"/>
    </source>
</evidence>
<accession>A0ABR0C538</accession>